<dbReference type="CDD" id="cd07061">
    <property type="entry name" value="HP_HAP_like"/>
    <property type="match status" value="1"/>
</dbReference>
<comment type="similarity">
    <text evidence="1">Belongs to the histidine acid phosphatase family.</text>
</comment>
<dbReference type="PANTHER" id="PTHR11567:SF110">
    <property type="entry name" value="2-PHOSPHOXYLOSE PHOSPHATASE 1"/>
    <property type="match status" value="1"/>
</dbReference>
<dbReference type="EMBL" id="LODT01000042">
    <property type="protein sequence ID" value="KYQ89207.1"/>
    <property type="molecule type" value="Genomic_DNA"/>
</dbReference>
<evidence type="ECO:0000313" key="4">
    <source>
        <dbReference type="Proteomes" id="UP000076078"/>
    </source>
</evidence>
<name>A0A151Z5K9_TIELA</name>
<dbReference type="InterPro" id="IPR029033">
    <property type="entry name" value="His_PPase_superfam"/>
</dbReference>
<dbReference type="FunCoup" id="A0A151Z5K9">
    <property type="interactions" value="8"/>
</dbReference>
<evidence type="ECO:0000313" key="3">
    <source>
        <dbReference type="EMBL" id="KYQ89207.1"/>
    </source>
</evidence>
<dbReference type="PANTHER" id="PTHR11567">
    <property type="entry name" value="ACID PHOSPHATASE-RELATED"/>
    <property type="match status" value="1"/>
</dbReference>
<dbReference type="InParanoid" id="A0A151Z5K9"/>
<dbReference type="Proteomes" id="UP000076078">
    <property type="component" value="Unassembled WGS sequence"/>
</dbReference>
<dbReference type="OrthoDB" id="16224at2759"/>
<dbReference type="OMA" id="SWPPFTS"/>
<organism evidence="3 4">
    <name type="scientific">Tieghemostelium lacteum</name>
    <name type="common">Slime mold</name>
    <name type="synonym">Dictyostelium lacteum</name>
    <dbReference type="NCBI Taxonomy" id="361077"/>
    <lineage>
        <taxon>Eukaryota</taxon>
        <taxon>Amoebozoa</taxon>
        <taxon>Evosea</taxon>
        <taxon>Eumycetozoa</taxon>
        <taxon>Dictyostelia</taxon>
        <taxon>Dictyosteliales</taxon>
        <taxon>Raperosteliaceae</taxon>
        <taxon>Tieghemostelium</taxon>
    </lineage>
</organism>
<proteinExistence type="inferred from homology"/>
<evidence type="ECO:0008006" key="5">
    <source>
        <dbReference type="Google" id="ProtNLM"/>
    </source>
</evidence>
<dbReference type="PROSITE" id="PS00616">
    <property type="entry name" value="HIS_ACID_PHOSPHAT_1"/>
    <property type="match status" value="1"/>
</dbReference>
<sequence length="447" mass="51783">MFNLIQFFKNESKCDEIKSNKRNIGDKLKDHPINLNSTSDRHIQNKFRDVTIPVEEYGDDRYKLKFVQLVTRHGRRTPESSKYPFSLWTCNSKENLITNKDIENRPSCENGQLTVLGVQDLINVGNAYKGIFIERLGFLDKNFNPNQVYVRSTDRERTISSARSLLHGMYGGSFSDNEEKSPHHTSFFVLPVEKENMYPRTCDRYLFLRSLVKKRKEVIQQNKDSGLDQFTQKVKDIFEESKGFDSPFYVPSFRSYAGLVNSFDCFKNHGLPLPKGFTPEVIDRMYKESAKEFKSEGLFKEIPRLGIGRFIKDLQDQLKLKVKDDPSVNDLKLAYYSGHDTTLAALLVAYDMYEDIYHPVTSSTLEFLLLEDKKSQKPDPLDNQYVKVIFNQKVTHIAECKSKEVNGMCPLKEFLEISQKLIPDNWADECKISDDEKKRYQVAVNSA</sequence>
<protein>
    <recommendedName>
        <fullName evidence="5">Acid phosphatase</fullName>
    </recommendedName>
</protein>
<reference evidence="3 4" key="1">
    <citation type="submission" date="2015-12" db="EMBL/GenBank/DDBJ databases">
        <title>Dictyostelia acquired genes for synthesis and detection of signals that induce cell-type specialization by lateral gene transfer from prokaryotes.</title>
        <authorList>
            <person name="Gloeckner G."/>
            <person name="Schaap P."/>
        </authorList>
    </citation>
    <scope>NUCLEOTIDE SEQUENCE [LARGE SCALE GENOMIC DNA]</scope>
    <source>
        <strain evidence="3 4">TK</strain>
    </source>
</reference>
<accession>A0A151Z5K9</accession>
<dbReference type="GO" id="GO:0016791">
    <property type="term" value="F:phosphatase activity"/>
    <property type="evidence" value="ECO:0007669"/>
    <property type="project" value="TreeGrafter"/>
</dbReference>
<evidence type="ECO:0000256" key="1">
    <source>
        <dbReference type="ARBA" id="ARBA00005375"/>
    </source>
</evidence>
<dbReference type="AlphaFoldDB" id="A0A151Z5K9"/>
<dbReference type="InterPro" id="IPR033379">
    <property type="entry name" value="Acid_Pase_AS"/>
</dbReference>
<evidence type="ECO:0000256" key="2">
    <source>
        <dbReference type="ARBA" id="ARBA00022801"/>
    </source>
</evidence>
<dbReference type="Pfam" id="PF00328">
    <property type="entry name" value="His_Phos_2"/>
    <property type="match status" value="1"/>
</dbReference>
<dbReference type="InterPro" id="IPR050645">
    <property type="entry name" value="Histidine_acid_phosphatase"/>
</dbReference>
<dbReference type="SUPFAM" id="SSF53254">
    <property type="entry name" value="Phosphoglycerate mutase-like"/>
    <property type="match status" value="1"/>
</dbReference>
<dbReference type="InterPro" id="IPR000560">
    <property type="entry name" value="His_Pase_clade-2"/>
</dbReference>
<dbReference type="Gene3D" id="3.40.50.1240">
    <property type="entry name" value="Phosphoglycerate mutase-like"/>
    <property type="match status" value="1"/>
</dbReference>
<gene>
    <name evidence="3" type="ORF">DLAC_10451</name>
</gene>
<keyword evidence="2" id="KW-0378">Hydrolase</keyword>
<keyword evidence="4" id="KW-1185">Reference proteome</keyword>
<comment type="caution">
    <text evidence="3">The sequence shown here is derived from an EMBL/GenBank/DDBJ whole genome shotgun (WGS) entry which is preliminary data.</text>
</comment>
<dbReference type="STRING" id="361077.A0A151Z5K9"/>